<dbReference type="EMBL" id="JAIWQS010000003">
    <property type="protein sequence ID" value="KAJ8771116.1"/>
    <property type="molecule type" value="Genomic_DNA"/>
</dbReference>
<evidence type="ECO:0000256" key="1">
    <source>
        <dbReference type="ARBA" id="ARBA00004906"/>
    </source>
</evidence>
<dbReference type="PIRSF" id="PIRSF028729">
    <property type="entry name" value="E3_ubiquit_lig_SCF_Skp"/>
    <property type="match status" value="1"/>
</dbReference>
<protein>
    <recommendedName>
        <fullName evidence="4">SKP1-like protein</fullName>
    </recommendedName>
</protein>
<dbReference type="SMART" id="SM00512">
    <property type="entry name" value="Skp1"/>
    <property type="match status" value="1"/>
</dbReference>
<dbReference type="InterPro" id="IPR001232">
    <property type="entry name" value="SKP1-like"/>
</dbReference>
<keyword evidence="7" id="KW-1185">Reference proteome</keyword>
<comment type="pathway">
    <text evidence="1 4">Protein modification; protein ubiquitination.</text>
</comment>
<evidence type="ECO:0000313" key="7">
    <source>
        <dbReference type="Proteomes" id="UP001159364"/>
    </source>
</evidence>
<dbReference type="Gene3D" id="3.30.710.10">
    <property type="entry name" value="Potassium Channel Kv1.1, Chain A"/>
    <property type="match status" value="1"/>
</dbReference>
<dbReference type="AlphaFoldDB" id="A0AAV8TVU8"/>
<evidence type="ECO:0000256" key="2">
    <source>
        <dbReference type="ARBA" id="ARBA00009993"/>
    </source>
</evidence>
<dbReference type="PANTHER" id="PTHR11165">
    <property type="entry name" value="SKP1"/>
    <property type="match status" value="1"/>
</dbReference>
<dbReference type="Proteomes" id="UP001159364">
    <property type="component" value="Linkage Group LG03"/>
</dbReference>
<dbReference type="SUPFAM" id="SSF54695">
    <property type="entry name" value="POZ domain"/>
    <property type="match status" value="1"/>
</dbReference>
<comment type="similarity">
    <text evidence="2 4">Belongs to the SKP1 family.</text>
</comment>
<reference evidence="6 7" key="1">
    <citation type="submission" date="2021-09" db="EMBL/GenBank/DDBJ databases">
        <title>Genomic insights and catalytic innovation underlie evolution of tropane alkaloids biosynthesis.</title>
        <authorList>
            <person name="Wang Y.-J."/>
            <person name="Tian T."/>
            <person name="Huang J.-P."/>
            <person name="Huang S.-X."/>
        </authorList>
    </citation>
    <scope>NUCLEOTIDE SEQUENCE [LARGE SCALE GENOMIC DNA]</scope>
    <source>
        <strain evidence="6">KIB-2018</strain>
        <tissue evidence="6">Leaf</tissue>
    </source>
</reference>
<evidence type="ECO:0000313" key="6">
    <source>
        <dbReference type="EMBL" id="KAJ8771116.1"/>
    </source>
</evidence>
<accession>A0AAV8TVU8</accession>
<dbReference type="InterPro" id="IPR036296">
    <property type="entry name" value="SKP1-like_dim_sf"/>
</dbReference>
<gene>
    <name evidence="6" type="ORF">K2173_023441</name>
</gene>
<dbReference type="GO" id="GO:0016567">
    <property type="term" value="P:protein ubiquitination"/>
    <property type="evidence" value="ECO:0007669"/>
    <property type="project" value="UniProtKB-UniRule"/>
</dbReference>
<feature type="domain" description="SKP1 component POZ" evidence="5">
    <location>
        <begin position="7"/>
        <end position="64"/>
    </location>
</feature>
<dbReference type="Pfam" id="PF03931">
    <property type="entry name" value="Skp1_POZ"/>
    <property type="match status" value="1"/>
</dbReference>
<dbReference type="GO" id="GO:0009867">
    <property type="term" value="P:jasmonic acid mediated signaling pathway"/>
    <property type="evidence" value="ECO:0007669"/>
    <property type="project" value="UniProtKB-ARBA"/>
</dbReference>
<dbReference type="InterPro" id="IPR016073">
    <property type="entry name" value="Skp1_comp_POZ"/>
</dbReference>
<proteinExistence type="inferred from homology"/>
<evidence type="ECO:0000256" key="3">
    <source>
        <dbReference type="ARBA" id="ARBA00022786"/>
    </source>
</evidence>
<sequence length="141" mass="15692">MSIQGNIVLKSGDGTEYEVHRRVALKLATIKDLVEDDLETSVIPLPSVNSNILDKVIQYCIKHVEVAVNPRNQSADEVVEELKRWGANFLDVNDITLVKLWLAASYLNIDDLVDLSCNAVLDLISAMIKVQVTDFTHDDDA</sequence>
<keyword evidence="3 4" id="KW-0833">Ubl conjugation pathway</keyword>
<dbReference type="InterPro" id="IPR011333">
    <property type="entry name" value="SKP1/BTB/POZ_sf"/>
</dbReference>
<comment type="function">
    <text evidence="4">Involved in ubiquitination and subsequent proteasomal degradation of target proteins. Together with CUL1, RBX1 and a F-box protein, it forms a SCF E3 ubiquitin ligase complex. The functional specificity of this complex depends on the type of F-box protein. In the SCF complex, it serves as an adapter that links the F-box protein to CUL1.</text>
</comment>
<comment type="subunit">
    <text evidence="4">Part of a SCF (SKP1-cullin-F-box) protein ligase complex.</text>
</comment>
<dbReference type="InterPro" id="IPR016897">
    <property type="entry name" value="SKP1"/>
</dbReference>
<evidence type="ECO:0000256" key="4">
    <source>
        <dbReference type="PIRNR" id="PIRNR028729"/>
    </source>
</evidence>
<evidence type="ECO:0000259" key="5">
    <source>
        <dbReference type="Pfam" id="PF03931"/>
    </source>
</evidence>
<dbReference type="SUPFAM" id="SSF81382">
    <property type="entry name" value="Skp1 dimerisation domain-like"/>
    <property type="match status" value="1"/>
</dbReference>
<dbReference type="GO" id="GO:0006511">
    <property type="term" value="P:ubiquitin-dependent protein catabolic process"/>
    <property type="evidence" value="ECO:0007669"/>
    <property type="project" value="InterPro"/>
</dbReference>
<organism evidence="6 7">
    <name type="scientific">Erythroxylum novogranatense</name>
    <dbReference type="NCBI Taxonomy" id="1862640"/>
    <lineage>
        <taxon>Eukaryota</taxon>
        <taxon>Viridiplantae</taxon>
        <taxon>Streptophyta</taxon>
        <taxon>Embryophyta</taxon>
        <taxon>Tracheophyta</taxon>
        <taxon>Spermatophyta</taxon>
        <taxon>Magnoliopsida</taxon>
        <taxon>eudicotyledons</taxon>
        <taxon>Gunneridae</taxon>
        <taxon>Pentapetalae</taxon>
        <taxon>rosids</taxon>
        <taxon>fabids</taxon>
        <taxon>Malpighiales</taxon>
        <taxon>Erythroxylaceae</taxon>
        <taxon>Erythroxylum</taxon>
    </lineage>
</organism>
<name>A0AAV8TVU8_9ROSI</name>
<comment type="caution">
    <text evidence="6">The sequence shown here is derived from an EMBL/GenBank/DDBJ whole genome shotgun (WGS) entry which is preliminary data.</text>
</comment>